<protein>
    <submittedName>
        <fullName evidence="2">Uncharacterized protein</fullName>
    </submittedName>
</protein>
<organism evidence="2 3">
    <name type="scientific">Pseudomonas fluorescens</name>
    <dbReference type="NCBI Taxonomy" id="294"/>
    <lineage>
        <taxon>Bacteria</taxon>
        <taxon>Pseudomonadati</taxon>
        <taxon>Pseudomonadota</taxon>
        <taxon>Gammaproteobacteria</taxon>
        <taxon>Pseudomonadales</taxon>
        <taxon>Pseudomonadaceae</taxon>
        <taxon>Pseudomonas</taxon>
    </lineage>
</organism>
<dbReference type="AlphaFoldDB" id="A0A109LJP9"/>
<gene>
    <name evidence="2" type="ORF">PFLmoz3_01827</name>
</gene>
<sequence length="89" mass="9535">MARNSPCKPNARVSKGPTTMATANDRPMVMPIIAMALVRCCSRVRSDSNAITAAEIAPAPCRMRPAITPQIESDWAASTLPRANTISPR</sequence>
<evidence type="ECO:0000313" key="3">
    <source>
        <dbReference type="Proteomes" id="UP000061348"/>
    </source>
</evidence>
<evidence type="ECO:0000256" key="1">
    <source>
        <dbReference type="SAM" id="MobiDB-lite"/>
    </source>
</evidence>
<comment type="caution">
    <text evidence="2">The sequence shown here is derived from an EMBL/GenBank/DDBJ whole genome shotgun (WGS) entry which is preliminary data.</text>
</comment>
<feature type="region of interest" description="Disordered" evidence="1">
    <location>
        <begin position="1"/>
        <end position="23"/>
    </location>
</feature>
<accession>A0A109LJP9</accession>
<proteinExistence type="predicted"/>
<dbReference type="EMBL" id="LCYA01000052">
    <property type="protein sequence ID" value="KWV88928.1"/>
    <property type="molecule type" value="Genomic_DNA"/>
</dbReference>
<dbReference type="Proteomes" id="UP000061348">
    <property type="component" value="Unassembled WGS sequence"/>
</dbReference>
<evidence type="ECO:0000313" key="2">
    <source>
        <dbReference type="EMBL" id="KWV88928.1"/>
    </source>
</evidence>
<reference evidence="2 3" key="1">
    <citation type="submission" date="2015-05" db="EMBL/GenBank/DDBJ databases">
        <title>A genomic and transcriptomic approach to investigate the blue pigment phenotype in Pseudomonas fluorescens.</title>
        <authorList>
            <person name="Andreani N.A."/>
            <person name="Cardazzo B."/>
        </authorList>
    </citation>
    <scope>NUCLEOTIDE SEQUENCE [LARGE SCALE GENOMIC DNA]</scope>
    <source>
        <strain evidence="2 3">Ps_22</strain>
    </source>
</reference>
<name>A0A109LJP9_PSEFL</name>